<organism evidence="2 3">
    <name type="scientific">Aspergillus carbonarius (strain ITEM 5010)</name>
    <dbReference type="NCBI Taxonomy" id="602072"/>
    <lineage>
        <taxon>Eukaryota</taxon>
        <taxon>Fungi</taxon>
        <taxon>Dikarya</taxon>
        <taxon>Ascomycota</taxon>
        <taxon>Pezizomycotina</taxon>
        <taxon>Eurotiomycetes</taxon>
        <taxon>Eurotiomycetidae</taxon>
        <taxon>Eurotiales</taxon>
        <taxon>Aspergillaceae</taxon>
        <taxon>Aspergillus</taxon>
        <taxon>Aspergillus subgen. Circumdati</taxon>
    </lineage>
</organism>
<dbReference type="VEuPathDB" id="FungiDB:ASPCADRAFT_207774"/>
<dbReference type="Proteomes" id="UP000188318">
    <property type="component" value="Unassembled WGS sequence"/>
</dbReference>
<proteinExistence type="predicted"/>
<feature type="compositionally biased region" description="Polar residues" evidence="1">
    <location>
        <begin position="45"/>
        <end position="54"/>
    </location>
</feature>
<gene>
    <name evidence="2" type="ORF">ASPCADRAFT_207774</name>
</gene>
<accession>A0A1R3RLC6</accession>
<name>A0A1R3RLC6_ASPC5</name>
<dbReference type="AlphaFoldDB" id="A0A1R3RLC6"/>
<evidence type="ECO:0000313" key="3">
    <source>
        <dbReference type="Proteomes" id="UP000188318"/>
    </source>
</evidence>
<evidence type="ECO:0000256" key="1">
    <source>
        <dbReference type="SAM" id="MobiDB-lite"/>
    </source>
</evidence>
<keyword evidence="3" id="KW-1185">Reference proteome</keyword>
<sequence>MYTKPCREALVFSGRTKHIAYRRGMGRVDPSLPGPLPLFRDIKSTKSSPDSINNRDYCRV</sequence>
<evidence type="ECO:0000313" key="2">
    <source>
        <dbReference type="EMBL" id="OOF95287.1"/>
    </source>
</evidence>
<feature type="region of interest" description="Disordered" evidence="1">
    <location>
        <begin position="39"/>
        <end position="60"/>
    </location>
</feature>
<dbReference type="EMBL" id="KV907500">
    <property type="protein sequence ID" value="OOF95287.1"/>
    <property type="molecule type" value="Genomic_DNA"/>
</dbReference>
<protein>
    <submittedName>
        <fullName evidence="2">Uncharacterized protein</fullName>
    </submittedName>
</protein>
<reference evidence="3" key="1">
    <citation type="journal article" date="2017" name="Genome Biol.">
        <title>Comparative genomics reveals high biological diversity and specific adaptations in the industrially and medically important fungal genus Aspergillus.</title>
        <authorList>
            <person name="de Vries R.P."/>
            <person name="Riley R."/>
            <person name="Wiebenga A."/>
            <person name="Aguilar-Osorio G."/>
            <person name="Amillis S."/>
            <person name="Uchima C.A."/>
            <person name="Anderluh G."/>
            <person name="Asadollahi M."/>
            <person name="Askin M."/>
            <person name="Barry K."/>
            <person name="Battaglia E."/>
            <person name="Bayram O."/>
            <person name="Benocci T."/>
            <person name="Braus-Stromeyer S.A."/>
            <person name="Caldana C."/>
            <person name="Canovas D."/>
            <person name="Cerqueira G.C."/>
            <person name="Chen F."/>
            <person name="Chen W."/>
            <person name="Choi C."/>
            <person name="Clum A."/>
            <person name="Dos Santos R.A."/>
            <person name="Damasio A.R."/>
            <person name="Diallinas G."/>
            <person name="Emri T."/>
            <person name="Fekete E."/>
            <person name="Flipphi M."/>
            <person name="Freyberg S."/>
            <person name="Gallo A."/>
            <person name="Gournas C."/>
            <person name="Habgood R."/>
            <person name="Hainaut M."/>
            <person name="Harispe M.L."/>
            <person name="Henrissat B."/>
            <person name="Hilden K.S."/>
            <person name="Hope R."/>
            <person name="Hossain A."/>
            <person name="Karabika E."/>
            <person name="Karaffa L."/>
            <person name="Karanyi Z."/>
            <person name="Krasevec N."/>
            <person name="Kuo A."/>
            <person name="Kusch H."/>
            <person name="LaButti K."/>
            <person name="Lagendijk E.L."/>
            <person name="Lapidus A."/>
            <person name="Levasseur A."/>
            <person name="Lindquist E."/>
            <person name="Lipzen A."/>
            <person name="Logrieco A.F."/>
            <person name="MacCabe A."/>
            <person name="Maekelae M.R."/>
            <person name="Malavazi I."/>
            <person name="Melin P."/>
            <person name="Meyer V."/>
            <person name="Mielnichuk N."/>
            <person name="Miskei M."/>
            <person name="Molnar A.P."/>
            <person name="Mule G."/>
            <person name="Ngan C.Y."/>
            <person name="Orejas M."/>
            <person name="Orosz E."/>
            <person name="Ouedraogo J.P."/>
            <person name="Overkamp K.M."/>
            <person name="Park H.-S."/>
            <person name="Perrone G."/>
            <person name="Piumi F."/>
            <person name="Punt P.J."/>
            <person name="Ram A.F."/>
            <person name="Ramon A."/>
            <person name="Rauscher S."/>
            <person name="Record E."/>
            <person name="Riano-Pachon D.M."/>
            <person name="Robert V."/>
            <person name="Roehrig J."/>
            <person name="Ruller R."/>
            <person name="Salamov A."/>
            <person name="Salih N.S."/>
            <person name="Samson R.A."/>
            <person name="Sandor E."/>
            <person name="Sanguinetti M."/>
            <person name="Schuetze T."/>
            <person name="Sepcic K."/>
            <person name="Shelest E."/>
            <person name="Sherlock G."/>
            <person name="Sophianopoulou V."/>
            <person name="Squina F.M."/>
            <person name="Sun H."/>
            <person name="Susca A."/>
            <person name="Todd R.B."/>
            <person name="Tsang A."/>
            <person name="Unkles S.E."/>
            <person name="van de Wiele N."/>
            <person name="van Rossen-Uffink D."/>
            <person name="Oliveira J.V."/>
            <person name="Vesth T.C."/>
            <person name="Visser J."/>
            <person name="Yu J.-H."/>
            <person name="Zhou M."/>
            <person name="Andersen M.R."/>
            <person name="Archer D.B."/>
            <person name="Baker S.E."/>
            <person name="Benoit I."/>
            <person name="Brakhage A.A."/>
            <person name="Braus G.H."/>
            <person name="Fischer R."/>
            <person name="Frisvad J.C."/>
            <person name="Goldman G.H."/>
            <person name="Houbraken J."/>
            <person name="Oakley B."/>
            <person name="Pocsi I."/>
            <person name="Scazzocchio C."/>
            <person name="Seiboth B."/>
            <person name="vanKuyk P.A."/>
            <person name="Wortman J."/>
            <person name="Dyer P.S."/>
            <person name="Grigoriev I.V."/>
        </authorList>
    </citation>
    <scope>NUCLEOTIDE SEQUENCE [LARGE SCALE GENOMIC DNA]</scope>
    <source>
        <strain evidence="3">ITEM 5010</strain>
    </source>
</reference>